<dbReference type="InterPro" id="IPR037523">
    <property type="entry name" value="VOC_core"/>
</dbReference>
<feature type="domain" description="VOC" evidence="1">
    <location>
        <begin position="2"/>
        <end position="127"/>
    </location>
</feature>
<organism evidence="2 3">
    <name type="scientific">Phocaeicola plebeius</name>
    <dbReference type="NCBI Taxonomy" id="310297"/>
    <lineage>
        <taxon>Bacteria</taxon>
        <taxon>Pseudomonadati</taxon>
        <taxon>Bacteroidota</taxon>
        <taxon>Bacteroidia</taxon>
        <taxon>Bacteroidales</taxon>
        <taxon>Bacteroidaceae</taxon>
        <taxon>Phocaeicola</taxon>
    </lineage>
</organism>
<dbReference type="SUPFAM" id="SSF54593">
    <property type="entry name" value="Glyoxalase/Bleomycin resistance protein/Dihydroxybiphenyl dioxygenase"/>
    <property type="match status" value="1"/>
</dbReference>
<name>A0A415T5A9_9BACT</name>
<evidence type="ECO:0000313" key="2">
    <source>
        <dbReference type="EMBL" id="RHM96327.1"/>
    </source>
</evidence>
<dbReference type="PROSITE" id="PS51819">
    <property type="entry name" value="VOC"/>
    <property type="match status" value="1"/>
</dbReference>
<dbReference type="RefSeq" id="WP_118026581.1">
    <property type="nucleotide sequence ID" value="NZ_JAQDAT010000001.1"/>
</dbReference>
<protein>
    <submittedName>
        <fullName evidence="2">Bleomycin resistance family protein</fullName>
    </submittedName>
</protein>
<dbReference type="InterPro" id="IPR004360">
    <property type="entry name" value="Glyas_Fos-R_dOase_dom"/>
</dbReference>
<dbReference type="Gene3D" id="3.10.180.10">
    <property type="entry name" value="2,3-Dihydroxybiphenyl 1,2-Dioxygenase, domain 1"/>
    <property type="match status" value="1"/>
</dbReference>
<gene>
    <name evidence="2" type="ORF">DWZ34_09380</name>
</gene>
<comment type="caution">
    <text evidence="2">The sequence shown here is derived from an EMBL/GenBank/DDBJ whole genome shotgun (WGS) entry which is preliminary data.</text>
</comment>
<accession>A0A415T5A9</accession>
<evidence type="ECO:0000259" key="1">
    <source>
        <dbReference type="PROSITE" id="PS51819"/>
    </source>
</evidence>
<sequence length="128" mass="14855">MTYQNLTPNLMVADVAKTIEYYEKVLGFETIMSVPCDEKLVFAIVQSNNIMLMFQDEQSLKAEYPQLAECDYKAGLTLYIHVDNILSLYEQLKNQARIVKELHTTFYGSQDFVIEDCNNYILTFSQDK</sequence>
<dbReference type="Proteomes" id="UP000285109">
    <property type="component" value="Unassembled WGS sequence"/>
</dbReference>
<reference evidence="2 3" key="1">
    <citation type="submission" date="2018-08" db="EMBL/GenBank/DDBJ databases">
        <title>A genome reference for cultivated species of the human gut microbiota.</title>
        <authorList>
            <person name="Zou Y."/>
            <person name="Xue W."/>
            <person name="Luo G."/>
        </authorList>
    </citation>
    <scope>NUCLEOTIDE SEQUENCE [LARGE SCALE GENOMIC DNA]</scope>
    <source>
        <strain evidence="2 3">AF31-28B-AC</strain>
    </source>
</reference>
<dbReference type="InterPro" id="IPR029068">
    <property type="entry name" value="Glyas_Bleomycin-R_OHBP_Dase"/>
</dbReference>
<proteinExistence type="predicted"/>
<evidence type="ECO:0000313" key="3">
    <source>
        <dbReference type="Proteomes" id="UP000285109"/>
    </source>
</evidence>
<dbReference type="EMBL" id="QRQK01000016">
    <property type="protein sequence ID" value="RHM96327.1"/>
    <property type="molecule type" value="Genomic_DNA"/>
</dbReference>
<dbReference type="Pfam" id="PF00903">
    <property type="entry name" value="Glyoxalase"/>
    <property type="match status" value="1"/>
</dbReference>
<dbReference type="AlphaFoldDB" id="A0A415T5A9"/>